<dbReference type="InterPro" id="IPR036388">
    <property type="entry name" value="WH-like_DNA-bd_sf"/>
</dbReference>
<feature type="region of interest" description="Disordered" evidence="11">
    <location>
        <begin position="215"/>
        <end position="242"/>
    </location>
</feature>
<feature type="region of interest" description="Disordered" evidence="11">
    <location>
        <begin position="257"/>
        <end position="294"/>
    </location>
</feature>
<accession>A0A835QQI9</accession>
<feature type="domain" description="HSF-type DNA-binding" evidence="12">
    <location>
        <begin position="65"/>
        <end position="89"/>
    </location>
</feature>
<name>A0A835QQI9_VANPL</name>
<keyword evidence="8" id="KW-0539">Nucleus</keyword>
<dbReference type="OrthoDB" id="60033at2759"/>
<comment type="caution">
    <text evidence="13">The sequence shown here is derived from an EMBL/GenBank/DDBJ whole genome shotgun (WGS) entry which is preliminary data.</text>
</comment>
<sequence length="466" mass="52390">MDGASDGGVVSCCANPVVNGSSPPPFLSKTYKMVDDPATDLIVSWGPGNNTFVVWNPPEFARDLLPKYFKHNNFSSFVRQLNTYGFRKIDPDRWEFANEEFIRGQKHLLNNINRRKPSHAQRLSQPLLQDASVTSCVEVGKFGLDEEVERLKRDRNILMEEIVRLRQQLQMTNNQLQALTNGVKEIEQRQQQIMSFLAKAVHNPSFLAQLVQKNSNNNQGITGDNKKRRLPNERQFEGENESPYGQIVKHWPLMTKSAPKSDSLSRPESVVHLGNFHSPPEALDSSRGSSSRSSEVTFQEVPAHTGMQYVPTNSHVSTVYPFFNVSEIQSSTVQTNHSDKNILPFFPEEISKADISFPEFSQVQGVLTDESFAHKPTMGCAADECIPIELENLPVDAKLDVLNDGKGGKLSVIVDSFWEHFLPVDTLSSLAESNETHNLYVKGQDRAQNLDILTEQMSILESNFEV</sequence>
<protein>
    <recommendedName>
        <fullName evidence="12">HSF-type DNA-binding domain-containing protein</fullName>
    </recommendedName>
</protein>
<dbReference type="Pfam" id="PF00447">
    <property type="entry name" value="HSF_DNA-bind"/>
    <property type="match status" value="1"/>
</dbReference>
<evidence type="ECO:0000256" key="7">
    <source>
        <dbReference type="ARBA" id="ARBA00023163"/>
    </source>
</evidence>
<dbReference type="GO" id="GO:0006357">
    <property type="term" value="P:regulation of transcription by RNA polymerase II"/>
    <property type="evidence" value="ECO:0007669"/>
    <property type="project" value="TreeGrafter"/>
</dbReference>
<dbReference type="GO" id="GO:0000978">
    <property type="term" value="F:RNA polymerase II cis-regulatory region sequence-specific DNA binding"/>
    <property type="evidence" value="ECO:0007669"/>
    <property type="project" value="TreeGrafter"/>
</dbReference>
<keyword evidence="6" id="KW-0238">DNA-binding</keyword>
<dbReference type="SUPFAM" id="SSF46785">
    <property type="entry name" value="Winged helix' DNA-binding domain"/>
    <property type="match status" value="1"/>
</dbReference>
<dbReference type="Proteomes" id="UP000639772">
    <property type="component" value="Chromosome 7"/>
</dbReference>
<keyword evidence="4" id="KW-0805">Transcription regulation</keyword>
<evidence type="ECO:0000256" key="10">
    <source>
        <dbReference type="SAM" id="Coils"/>
    </source>
</evidence>
<feature type="compositionally biased region" description="Low complexity" evidence="11">
    <location>
        <begin position="285"/>
        <end position="294"/>
    </location>
</feature>
<keyword evidence="10" id="KW-0175">Coiled coil</keyword>
<keyword evidence="7" id="KW-0804">Transcription</keyword>
<dbReference type="GO" id="GO:0005634">
    <property type="term" value="C:nucleus"/>
    <property type="evidence" value="ECO:0007669"/>
    <property type="project" value="UniProtKB-SubCell"/>
</dbReference>
<gene>
    <name evidence="13" type="ORF">HPP92_014226</name>
</gene>
<evidence type="ECO:0000256" key="2">
    <source>
        <dbReference type="ARBA" id="ARBA00011233"/>
    </source>
</evidence>
<keyword evidence="5" id="KW-0346">Stress response</keyword>
<evidence type="ECO:0000256" key="8">
    <source>
        <dbReference type="ARBA" id="ARBA00023242"/>
    </source>
</evidence>
<proteinExistence type="inferred from homology"/>
<evidence type="ECO:0000256" key="3">
    <source>
        <dbReference type="ARBA" id="ARBA00022553"/>
    </source>
</evidence>
<dbReference type="PANTHER" id="PTHR10015:SF427">
    <property type="entry name" value="HEAT SHOCK FACTOR PROTEIN"/>
    <property type="match status" value="1"/>
</dbReference>
<evidence type="ECO:0000256" key="5">
    <source>
        <dbReference type="ARBA" id="ARBA00023016"/>
    </source>
</evidence>
<evidence type="ECO:0000256" key="9">
    <source>
        <dbReference type="RuleBase" id="RU004020"/>
    </source>
</evidence>
<dbReference type="PRINTS" id="PR00056">
    <property type="entry name" value="HSFDOMAIN"/>
</dbReference>
<dbReference type="Gene3D" id="1.10.10.10">
    <property type="entry name" value="Winged helix-like DNA-binding domain superfamily/Winged helix DNA-binding domain"/>
    <property type="match status" value="1"/>
</dbReference>
<keyword evidence="3" id="KW-0597">Phosphoprotein</keyword>
<comment type="subunit">
    <text evidence="2">Homotrimer.</text>
</comment>
<dbReference type="AlphaFoldDB" id="A0A835QQI9"/>
<comment type="subcellular location">
    <subcellularLocation>
        <location evidence="1">Nucleus</location>
    </subcellularLocation>
</comment>
<dbReference type="PANTHER" id="PTHR10015">
    <property type="entry name" value="HEAT SHOCK TRANSCRIPTION FACTOR"/>
    <property type="match status" value="1"/>
</dbReference>
<evidence type="ECO:0000259" key="12">
    <source>
        <dbReference type="PROSITE" id="PS00434"/>
    </source>
</evidence>
<organism evidence="13 14">
    <name type="scientific">Vanilla planifolia</name>
    <name type="common">Vanilla</name>
    <dbReference type="NCBI Taxonomy" id="51239"/>
    <lineage>
        <taxon>Eukaryota</taxon>
        <taxon>Viridiplantae</taxon>
        <taxon>Streptophyta</taxon>
        <taxon>Embryophyta</taxon>
        <taxon>Tracheophyta</taxon>
        <taxon>Spermatophyta</taxon>
        <taxon>Magnoliopsida</taxon>
        <taxon>Liliopsida</taxon>
        <taxon>Asparagales</taxon>
        <taxon>Orchidaceae</taxon>
        <taxon>Vanilloideae</taxon>
        <taxon>Vanilleae</taxon>
        <taxon>Vanilla</taxon>
    </lineage>
</organism>
<feature type="coiled-coil region" evidence="10">
    <location>
        <begin position="141"/>
        <end position="189"/>
    </location>
</feature>
<dbReference type="EMBL" id="JADCNM010000007">
    <property type="protein sequence ID" value="KAG0474540.1"/>
    <property type="molecule type" value="Genomic_DNA"/>
</dbReference>
<evidence type="ECO:0000256" key="4">
    <source>
        <dbReference type="ARBA" id="ARBA00023015"/>
    </source>
</evidence>
<evidence type="ECO:0000256" key="6">
    <source>
        <dbReference type="ARBA" id="ARBA00023125"/>
    </source>
</evidence>
<dbReference type="InterPro" id="IPR036390">
    <property type="entry name" value="WH_DNA-bd_sf"/>
</dbReference>
<evidence type="ECO:0000313" key="14">
    <source>
        <dbReference type="Proteomes" id="UP000639772"/>
    </source>
</evidence>
<dbReference type="GO" id="GO:0003700">
    <property type="term" value="F:DNA-binding transcription factor activity"/>
    <property type="evidence" value="ECO:0007669"/>
    <property type="project" value="InterPro"/>
</dbReference>
<dbReference type="InterPro" id="IPR000232">
    <property type="entry name" value="HSF_DNA-bd"/>
</dbReference>
<evidence type="ECO:0000256" key="11">
    <source>
        <dbReference type="SAM" id="MobiDB-lite"/>
    </source>
</evidence>
<dbReference type="FunFam" id="1.10.10.10:FF:000057">
    <property type="entry name" value="Heat shock transcription factor 1"/>
    <property type="match status" value="1"/>
</dbReference>
<dbReference type="SMART" id="SM00415">
    <property type="entry name" value="HSF"/>
    <property type="match status" value="1"/>
</dbReference>
<evidence type="ECO:0000313" key="13">
    <source>
        <dbReference type="EMBL" id="KAG0474540.1"/>
    </source>
</evidence>
<reference evidence="13 14" key="1">
    <citation type="journal article" date="2020" name="Nat. Food">
        <title>A phased Vanilla planifolia genome enables genetic improvement of flavour and production.</title>
        <authorList>
            <person name="Hasing T."/>
            <person name="Tang H."/>
            <person name="Brym M."/>
            <person name="Khazi F."/>
            <person name="Huang T."/>
            <person name="Chambers A.H."/>
        </authorList>
    </citation>
    <scope>NUCLEOTIDE SEQUENCE [LARGE SCALE GENOMIC DNA]</scope>
    <source>
        <tissue evidence="13">Leaf</tissue>
    </source>
</reference>
<comment type="similarity">
    <text evidence="9">Belongs to the HSF family.</text>
</comment>
<evidence type="ECO:0000256" key="1">
    <source>
        <dbReference type="ARBA" id="ARBA00004123"/>
    </source>
</evidence>
<dbReference type="PROSITE" id="PS00434">
    <property type="entry name" value="HSF_DOMAIN"/>
    <property type="match status" value="1"/>
</dbReference>
<dbReference type="GO" id="GO:0034605">
    <property type="term" value="P:cellular response to heat"/>
    <property type="evidence" value="ECO:0007669"/>
    <property type="project" value="TreeGrafter"/>
</dbReference>